<reference evidence="6" key="1">
    <citation type="journal article" date="2019" name="Int. J. Syst. Evol. Microbiol.">
        <title>The Global Catalogue of Microorganisms (GCM) 10K type strain sequencing project: providing services to taxonomists for standard genome sequencing and annotation.</title>
        <authorList>
            <consortium name="The Broad Institute Genomics Platform"/>
            <consortium name="The Broad Institute Genome Sequencing Center for Infectious Disease"/>
            <person name="Wu L."/>
            <person name="Ma J."/>
        </authorList>
    </citation>
    <scope>NUCLEOTIDE SEQUENCE [LARGE SCALE GENOMIC DNA]</scope>
    <source>
        <strain evidence="6">CCUG 56754</strain>
    </source>
</reference>
<dbReference type="InterPro" id="IPR051012">
    <property type="entry name" value="CellSynth/LPSAsmb/PSIAsmb"/>
</dbReference>
<evidence type="ECO:0000313" key="5">
    <source>
        <dbReference type="EMBL" id="MFD1038680.1"/>
    </source>
</evidence>
<evidence type="ECO:0000313" key="6">
    <source>
        <dbReference type="Proteomes" id="UP001597040"/>
    </source>
</evidence>
<evidence type="ECO:0000256" key="3">
    <source>
        <dbReference type="PROSITE-ProRule" id="PRU00339"/>
    </source>
</evidence>
<evidence type="ECO:0000256" key="4">
    <source>
        <dbReference type="SAM" id="Coils"/>
    </source>
</evidence>
<dbReference type="EMBL" id="JBHTKJ010000023">
    <property type="protein sequence ID" value="MFD1038680.1"/>
    <property type="molecule type" value="Genomic_DNA"/>
</dbReference>
<dbReference type="RefSeq" id="WP_390361881.1">
    <property type="nucleotide sequence ID" value="NZ_JBHTKJ010000023.1"/>
</dbReference>
<dbReference type="PROSITE" id="PS50005">
    <property type="entry name" value="TPR"/>
    <property type="match status" value="1"/>
</dbReference>
<proteinExistence type="predicted"/>
<comment type="caution">
    <text evidence="5">The sequence shown here is derived from an EMBL/GenBank/DDBJ whole genome shotgun (WGS) entry which is preliminary data.</text>
</comment>
<organism evidence="5 6">
    <name type="scientific">Virgibacillus byunsanensis</name>
    <dbReference type="NCBI Taxonomy" id="570945"/>
    <lineage>
        <taxon>Bacteria</taxon>
        <taxon>Bacillati</taxon>
        <taxon>Bacillota</taxon>
        <taxon>Bacilli</taxon>
        <taxon>Bacillales</taxon>
        <taxon>Bacillaceae</taxon>
        <taxon>Virgibacillus</taxon>
    </lineage>
</organism>
<dbReference type="SUPFAM" id="SSF48452">
    <property type="entry name" value="TPR-like"/>
    <property type="match status" value="2"/>
</dbReference>
<feature type="coiled-coil region" evidence="4">
    <location>
        <begin position="343"/>
        <end position="370"/>
    </location>
</feature>
<dbReference type="InterPro" id="IPR011990">
    <property type="entry name" value="TPR-like_helical_dom_sf"/>
</dbReference>
<dbReference type="Proteomes" id="UP001597040">
    <property type="component" value="Unassembled WGS sequence"/>
</dbReference>
<dbReference type="SMART" id="SM00028">
    <property type="entry name" value="TPR"/>
    <property type="match status" value="7"/>
</dbReference>
<dbReference type="Pfam" id="PF14559">
    <property type="entry name" value="TPR_19"/>
    <property type="match status" value="1"/>
</dbReference>
<protein>
    <submittedName>
        <fullName evidence="5">Tetratricopeptide repeat protein</fullName>
    </submittedName>
</protein>
<sequence>METIMEAVRLMESNESNKAIAMLEEYLPLADEEERYTIAELYLQWGYLEEASVILFELLQQYPDESELKVMLADIYIELDNDEEAINLLNEIGEDDEAYLQTLIQLADLYQAQGLFEVAELKLLTAKQYEPNEPLVDFALGELLFSTGDYKKAITHYEKILPYTKEMANVSINDRLAEANAAIGEYEKALLIFQDVDSEHPDTLFKYGFTAYHAGRNDIAIKAWEHVIEIDSYYHTVYYQLAKAYVEEEMIDNAYETAKKGLSIDEFNKELYFYAGSIAHQLDKDQESEKWVREAVALDPDYKDAVLFLIELLKSRDDFTGIIDLLTEIKHTGAQDPQYEWELARAYNENELYEDALKHYNEAYNTLNQDSDFLKEYAYFLTEEGRINKAIPVFELYLEQQPLDTEIEEHLNRLKQTGENQGS</sequence>
<keyword evidence="1" id="KW-0677">Repeat</keyword>
<keyword evidence="6" id="KW-1185">Reference proteome</keyword>
<name>A0ABW3LP46_9BACI</name>
<dbReference type="PANTHER" id="PTHR45586">
    <property type="entry name" value="TPR REPEAT-CONTAINING PROTEIN PA4667"/>
    <property type="match status" value="1"/>
</dbReference>
<keyword evidence="2 3" id="KW-0802">TPR repeat</keyword>
<dbReference type="PANTHER" id="PTHR45586:SF1">
    <property type="entry name" value="LIPOPOLYSACCHARIDE ASSEMBLY PROTEIN B"/>
    <property type="match status" value="1"/>
</dbReference>
<keyword evidence="4" id="KW-0175">Coiled coil</keyword>
<dbReference type="Pfam" id="PF13429">
    <property type="entry name" value="TPR_15"/>
    <property type="match status" value="1"/>
</dbReference>
<feature type="repeat" description="TPR" evidence="3">
    <location>
        <begin position="134"/>
        <end position="167"/>
    </location>
</feature>
<dbReference type="Pfam" id="PF13432">
    <property type="entry name" value="TPR_16"/>
    <property type="match status" value="1"/>
</dbReference>
<gene>
    <name evidence="5" type="ORF">ACFQ3N_09795</name>
</gene>
<accession>A0ABW3LP46</accession>
<dbReference type="InterPro" id="IPR019734">
    <property type="entry name" value="TPR_rpt"/>
</dbReference>
<dbReference type="Gene3D" id="1.25.40.10">
    <property type="entry name" value="Tetratricopeptide repeat domain"/>
    <property type="match status" value="3"/>
</dbReference>
<evidence type="ECO:0000256" key="1">
    <source>
        <dbReference type="ARBA" id="ARBA00022737"/>
    </source>
</evidence>
<evidence type="ECO:0000256" key="2">
    <source>
        <dbReference type="ARBA" id="ARBA00022803"/>
    </source>
</evidence>